<evidence type="ECO:0000259" key="3">
    <source>
        <dbReference type="Pfam" id="PF00483"/>
    </source>
</evidence>
<dbReference type="PANTHER" id="PTHR43584">
    <property type="entry name" value="NUCLEOTIDYL TRANSFERASE"/>
    <property type="match status" value="1"/>
</dbReference>
<dbReference type="RefSeq" id="WP_133614425.1">
    <property type="nucleotide sequence ID" value="NZ_SNYW01000011.1"/>
</dbReference>
<dbReference type="InterPro" id="IPR029044">
    <property type="entry name" value="Nucleotide-diphossugar_trans"/>
</dbReference>
<dbReference type="SUPFAM" id="SSF53448">
    <property type="entry name" value="Nucleotide-diphospho-sugar transferases"/>
    <property type="match status" value="1"/>
</dbReference>
<dbReference type="Proteomes" id="UP000295783">
    <property type="component" value="Unassembled WGS sequence"/>
</dbReference>
<keyword evidence="2" id="KW-0548">Nucleotidyltransferase</keyword>
<dbReference type="InterPro" id="IPR050065">
    <property type="entry name" value="GlmU-like"/>
</dbReference>
<keyword evidence="5" id="KW-1185">Reference proteome</keyword>
<evidence type="ECO:0000313" key="5">
    <source>
        <dbReference type="Proteomes" id="UP000295783"/>
    </source>
</evidence>
<keyword evidence="4" id="KW-0418">Kinase</keyword>
<dbReference type="PANTHER" id="PTHR43584:SF8">
    <property type="entry name" value="N-ACETYLMURAMATE ALPHA-1-PHOSPHATE URIDYLYLTRANSFERASE"/>
    <property type="match status" value="1"/>
</dbReference>
<evidence type="ECO:0000313" key="4">
    <source>
        <dbReference type="EMBL" id="TDQ80428.1"/>
    </source>
</evidence>
<gene>
    <name evidence="4" type="ORF">A8950_2957</name>
</gene>
<dbReference type="Pfam" id="PF00483">
    <property type="entry name" value="NTP_transferase"/>
    <property type="match status" value="1"/>
</dbReference>
<evidence type="ECO:0000256" key="1">
    <source>
        <dbReference type="ARBA" id="ARBA00022679"/>
    </source>
</evidence>
<reference evidence="4 5" key="1">
    <citation type="submission" date="2019-03" db="EMBL/GenBank/DDBJ databases">
        <title>Genomic Encyclopedia of Type Strains, Phase III (KMG-III): the genomes of soil and plant-associated and newly described type strains.</title>
        <authorList>
            <person name="Whitman W."/>
        </authorList>
    </citation>
    <scope>NUCLEOTIDE SEQUENCE [LARGE SCALE GENOMIC DNA]</scope>
    <source>
        <strain evidence="4 5">CGMCC 1.7660</strain>
    </source>
</reference>
<keyword evidence="1" id="KW-0808">Transferase</keyword>
<organism evidence="4 5">
    <name type="scientific">Dongia mobilis</name>
    <dbReference type="NCBI Taxonomy" id="578943"/>
    <lineage>
        <taxon>Bacteria</taxon>
        <taxon>Pseudomonadati</taxon>
        <taxon>Pseudomonadota</taxon>
        <taxon>Alphaproteobacteria</taxon>
        <taxon>Rhodospirillales</taxon>
        <taxon>Dongiaceae</taxon>
        <taxon>Dongia</taxon>
    </lineage>
</organism>
<dbReference type="GO" id="GO:0016301">
    <property type="term" value="F:kinase activity"/>
    <property type="evidence" value="ECO:0007669"/>
    <property type="project" value="UniProtKB-KW"/>
</dbReference>
<feature type="domain" description="Nucleotidyl transferase" evidence="3">
    <location>
        <begin position="2"/>
        <end position="136"/>
    </location>
</feature>
<name>A0A4R6WU38_9PROT</name>
<dbReference type="CDD" id="cd02523">
    <property type="entry name" value="PC_cytidylyltransferase"/>
    <property type="match status" value="1"/>
</dbReference>
<accession>A0A4R6WU38</accession>
<proteinExistence type="predicted"/>
<evidence type="ECO:0000256" key="2">
    <source>
        <dbReference type="ARBA" id="ARBA00022695"/>
    </source>
</evidence>
<dbReference type="OrthoDB" id="9814110at2"/>
<dbReference type="InterPro" id="IPR005835">
    <property type="entry name" value="NTP_transferase_dom"/>
</dbReference>
<comment type="caution">
    <text evidence="4">The sequence shown here is derived from an EMBL/GenBank/DDBJ whole genome shotgun (WGS) entry which is preliminary data.</text>
</comment>
<dbReference type="EMBL" id="SNYW01000011">
    <property type="protein sequence ID" value="TDQ80428.1"/>
    <property type="molecule type" value="Genomic_DNA"/>
</dbReference>
<dbReference type="Gene3D" id="3.90.550.10">
    <property type="entry name" value="Spore Coat Polysaccharide Biosynthesis Protein SpsA, Chain A"/>
    <property type="match status" value="1"/>
</dbReference>
<dbReference type="GO" id="GO:0016779">
    <property type="term" value="F:nucleotidyltransferase activity"/>
    <property type="evidence" value="ECO:0007669"/>
    <property type="project" value="UniProtKB-KW"/>
</dbReference>
<sequence length="246" mass="27312">MKAVILSAGQGSRLLPLTEGRPKCLLPLGNKGAGDRTLLEWQIWALTQGGVDEIAVVVGYHAQDVVALLKKLEGPKLKIRTVYNPFYKLADNLASCWMARHEMQGDFVILNGDTVIEPKIFQQLMASPAAPITVTIDKKESYDSDDMKVHLKGTRLLDIGKTLTPDRTDGESIGMLLFRGEGPKLFTDTLDAIMHTPEGLKWWYLRAIGQIAQDHQVETCSIEGLRWGEVDFPADHERVSQLVTGF</sequence>
<dbReference type="AlphaFoldDB" id="A0A4R6WU38"/>
<protein>
    <submittedName>
        <fullName evidence="4">Choline kinase</fullName>
    </submittedName>
</protein>